<evidence type="ECO:0000256" key="3">
    <source>
        <dbReference type="ARBA" id="ARBA00007588"/>
    </source>
</evidence>
<dbReference type="HOGENOM" id="CLU_020931_2_0_6"/>
<sequence>MTHTAESMLYDMIGIGFGPSNLALAIALEEQSSQYKTLNTLFLDKQVNYQWHGNTLVGQSDLQISFLKDLVSLRNPKSPYSFVNYLHKHRRLVDFINLGTLYPCRMEFNDYLRWTASHFKSVCHYGEEVTAIEPVFRHGVVDTLRVVSQGVEGNEQYRETQSVVISAGGTPSIPSVFQLLKGDRRVFHHAEYIARINQLGISPSTSMRIAIVGGGQSAAEAFIDLNDCYPSVSVDWIIRGSSIKPADDTPFVNEIFAPEFTDLIYNQDEAERVRYIKEYHNTNYAVVDVDLIERIYAIFYRQKVEGNMRHRYCRLRNIEGAEANREGIWLNLLDKSNGEFSRERYDAVILATGYERKQHRHLLAQLDRYLGDYSVGRDYRIQTDPRCKPAIYMQGFCESTHGLSDTLLSVLPYRSEEIAVSLHNYLRQCRIPSNVSHVALEEARI</sequence>
<dbReference type="EMBL" id="CP000934">
    <property type="protein sequence ID" value="ACE83718.1"/>
    <property type="molecule type" value="Genomic_DNA"/>
</dbReference>
<dbReference type="STRING" id="498211.CJA_1864"/>
<keyword evidence="4" id="KW-0285">Flavoprotein</keyword>
<evidence type="ECO:0008006" key="10">
    <source>
        <dbReference type="Google" id="ProtNLM"/>
    </source>
</evidence>
<name>B3PGL3_CELJU</name>
<dbReference type="GO" id="GO:0006879">
    <property type="term" value="P:intracellular iron ion homeostasis"/>
    <property type="evidence" value="ECO:0007669"/>
    <property type="project" value="TreeGrafter"/>
</dbReference>
<evidence type="ECO:0000256" key="1">
    <source>
        <dbReference type="ARBA" id="ARBA00001974"/>
    </source>
</evidence>
<organism evidence="8 9">
    <name type="scientific">Cellvibrio japonicus (strain Ueda107)</name>
    <name type="common">Pseudomonas fluorescens subsp. cellulosa</name>
    <dbReference type="NCBI Taxonomy" id="498211"/>
    <lineage>
        <taxon>Bacteria</taxon>
        <taxon>Pseudomonadati</taxon>
        <taxon>Pseudomonadota</taxon>
        <taxon>Gammaproteobacteria</taxon>
        <taxon>Cellvibrionales</taxon>
        <taxon>Cellvibrionaceae</taxon>
        <taxon>Cellvibrio</taxon>
    </lineage>
</organism>
<dbReference type="GO" id="GO:0016491">
    <property type="term" value="F:oxidoreductase activity"/>
    <property type="evidence" value="ECO:0007669"/>
    <property type="project" value="UniProtKB-KW"/>
</dbReference>
<dbReference type="Gene3D" id="3.50.50.60">
    <property type="entry name" value="FAD/NAD(P)-binding domain"/>
    <property type="match status" value="1"/>
</dbReference>
<comment type="similarity">
    <text evidence="3">Belongs to the lysine N(6)-hydroxylase/L-ornithine N(5)-oxygenase family.</text>
</comment>
<evidence type="ECO:0000256" key="5">
    <source>
        <dbReference type="ARBA" id="ARBA00022827"/>
    </source>
</evidence>
<keyword evidence="9" id="KW-1185">Reference proteome</keyword>
<dbReference type="AlphaFoldDB" id="B3PGL3"/>
<comment type="pathway">
    <text evidence="2">Siderophore biosynthesis.</text>
</comment>
<dbReference type="RefSeq" id="WP_012487481.1">
    <property type="nucleotide sequence ID" value="NC_010995.1"/>
</dbReference>
<dbReference type="PANTHER" id="PTHR42802">
    <property type="entry name" value="MONOOXYGENASE"/>
    <property type="match status" value="1"/>
</dbReference>
<dbReference type="SUPFAM" id="SSF51905">
    <property type="entry name" value="FAD/NAD(P)-binding domain"/>
    <property type="match status" value="2"/>
</dbReference>
<dbReference type="OrthoDB" id="7527071at2"/>
<keyword evidence="7" id="KW-0560">Oxidoreductase</keyword>
<evidence type="ECO:0000313" key="8">
    <source>
        <dbReference type="EMBL" id="ACE83718.1"/>
    </source>
</evidence>
<evidence type="ECO:0000313" key="9">
    <source>
        <dbReference type="Proteomes" id="UP000001036"/>
    </source>
</evidence>
<keyword evidence="6" id="KW-0521">NADP</keyword>
<dbReference type="Pfam" id="PF13434">
    <property type="entry name" value="Lys_Orn_oxgnase"/>
    <property type="match status" value="1"/>
</dbReference>
<dbReference type="InterPro" id="IPR036188">
    <property type="entry name" value="FAD/NAD-bd_sf"/>
</dbReference>
<proteinExistence type="inferred from homology"/>
<evidence type="ECO:0000256" key="6">
    <source>
        <dbReference type="ARBA" id="ARBA00022857"/>
    </source>
</evidence>
<protein>
    <recommendedName>
        <fullName evidence="10">L-ornithine 5-monooxygenase</fullName>
    </recommendedName>
</protein>
<gene>
    <name evidence="8" type="ordered locus">CJA_1864</name>
</gene>
<comment type="cofactor">
    <cofactor evidence="1">
        <name>FAD</name>
        <dbReference type="ChEBI" id="CHEBI:57692"/>
    </cofactor>
</comment>
<dbReference type="eggNOG" id="COG3486">
    <property type="taxonomic scope" value="Bacteria"/>
</dbReference>
<evidence type="ECO:0000256" key="2">
    <source>
        <dbReference type="ARBA" id="ARBA00004924"/>
    </source>
</evidence>
<dbReference type="PRINTS" id="PR00368">
    <property type="entry name" value="FADPNR"/>
</dbReference>
<reference evidence="8 9" key="1">
    <citation type="journal article" date="2008" name="J. Bacteriol.">
        <title>Insights into plant cell wall degradation from the genome sequence of the soil bacterium Cellvibrio japonicus.</title>
        <authorList>
            <person name="Deboy R.T."/>
            <person name="Mongodin E.F."/>
            <person name="Fouts D.E."/>
            <person name="Tailford L.E."/>
            <person name="Khouri H."/>
            <person name="Emerson J.B."/>
            <person name="Mohamoud Y."/>
            <person name="Watkins K."/>
            <person name="Henrissat B."/>
            <person name="Gilbert H.J."/>
            <person name="Nelson K.E."/>
        </authorList>
    </citation>
    <scope>NUCLEOTIDE SEQUENCE [LARGE SCALE GENOMIC DNA]</scope>
    <source>
        <strain evidence="8 9">Ueda107</strain>
    </source>
</reference>
<keyword evidence="5" id="KW-0274">FAD</keyword>
<dbReference type="InterPro" id="IPR025700">
    <property type="entry name" value="Lys/Orn_oxygenase"/>
</dbReference>
<evidence type="ECO:0000256" key="4">
    <source>
        <dbReference type="ARBA" id="ARBA00022630"/>
    </source>
</evidence>
<dbReference type="Proteomes" id="UP000001036">
    <property type="component" value="Chromosome"/>
</dbReference>
<accession>B3PGL3</accession>
<dbReference type="KEGG" id="cja:CJA_1864"/>
<dbReference type="PANTHER" id="PTHR42802:SF1">
    <property type="entry name" value="L-ORNITHINE N(5)-MONOOXYGENASE"/>
    <property type="match status" value="1"/>
</dbReference>
<evidence type="ECO:0000256" key="7">
    <source>
        <dbReference type="ARBA" id="ARBA00023002"/>
    </source>
</evidence>